<evidence type="ECO:0000313" key="3">
    <source>
        <dbReference type="Proteomes" id="UP000246464"/>
    </source>
</evidence>
<reference evidence="2 3" key="1">
    <citation type="submission" date="2017-12" db="EMBL/GenBank/DDBJ databases">
        <title>Integrating genomic resources of turbot (Scophthalmus maximus) in depth evaluation of genetic and physical mapping variation across individuals.</title>
        <authorList>
            <person name="Martinez P."/>
        </authorList>
    </citation>
    <scope>NUCLEOTIDE SEQUENCE [LARGE SCALE GENOMIC DNA]</scope>
</reference>
<gene>
    <name evidence="2" type="ORF">SMAX5B_004895</name>
</gene>
<feature type="transmembrane region" description="Helical" evidence="1">
    <location>
        <begin position="26"/>
        <end position="45"/>
    </location>
</feature>
<organism evidence="2 3">
    <name type="scientific">Scophthalmus maximus</name>
    <name type="common">Turbot</name>
    <name type="synonym">Psetta maxima</name>
    <dbReference type="NCBI Taxonomy" id="52904"/>
    <lineage>
        <taxon>Eukaryota</taxon>
        <taxon>Metazoa</taxon>
        <taxon>Chordata</taxon>
        <taxon>Craniata</taxon>
        <taxon>Vertebrata</taxon>
        <taxon>Euteleostomi</taxon>
        <taxon>Actinopterygii</taxon>
        <taxon>Neopterygii</taxon>
        <taxon>Teleostei</taxon>
        <taxon>Neoteleostei</taxon>
        <taxon>Acanthomorphata</taxon>
        <taxon>Carangaria</taxon>
        <taxon>Pleuronectiformes</taxon>
        <taxon>Pleuronectoidei</taxon>
        <taxon>Scophthalmidae</taxon>
        <taxon>Scophthalmus</taxon>
    </lineage>
</organism>
<keyword evidence="1" id="KW-1133">Transmembrane helix</keyword>
<dbReference type="EMBL" id="CP026250">
    <property type="protein sequence ID" value="AWP06373.1"/>
    <property type="molecule type" value="Genomic_DNA"/>
</dbReference>
<dbReference type="Proteomes" id="UP000246464">
    <property type="component" value="Chromosome 8"/>
</dbReference>
<dbReference type="AlphaFoldDB" id="A0A2U9BQB5"/>
<evidence type="ECO:0000256" key="1">
    <source>
        <dbReference type="SAM" id="Phobius"/>
    </source>
</evidence>
<accession>A0A2U9BQB5</accession>
<keyword evidence="1" id="KW-0472">Membrane</keyword>
<dbReference type="OrthoDB" id="8839529at2759"/>
<feature type="transmembrane region" description="Helical" evidence="1">
    <location>
        <begin position="146"/>
        <end position="169"/>
    </location>
</feature>
<keyword evidence="3" id="KW-1185">Reference proteome</keyword>
<protein>
    <submittedName>
        <fullName evidence="2">Uncharacterized protein</fullName>
    </submittedName>
</protein>
<name>A0A2U9BQB5_SCOMX</name>
<keyword evidence="1" id="KW-0812">Transmembrane</keyword>
<feature type="transmembrane region" description="Helical" evidence="1">
    <location>
        <begin position="51"/>
        <end position="71"/>
    </location>
</feature>
<dbReference type="EMBL" id="CP026250">
    <property type="protein sequence ID" value="AWP06375.1"/>
    <property type="molecule type" value="Genomic_DNA"/>
</dbReference>
<feature type="transmembrane region" description="Helical" evidence="1">
    <location>
        <begin position="92"/>
        <end position="112"/>
    </location>
</feature>
<sequence>MSSVEAVPAAGPRLHRFSAWFDPETAGVVTILLGLFQVVLSVPLAGSTTSLPKLFILPLVLGVLIVTGGSLTMANEKNPSRQLLRGCACSNVVSLLGALLAFCLYCYILSIMKNDDVCIPNPTEHYYLSSFNICPGEILLAYKWSLILLLLLYDMGAVVLHGLLCVSALKALKTD</sequence>
<evidence type="ECO:0000313" key="2">
    <source>
        <dbReference type="EMBL" id="AWP06375.1"/>
    </source>
</evidence>
<proteinExistence type="predicted"/>